<keyword evidence="7" id="KW-0245">EGF-like domain</keyword>
<dbReference type="Gene3D" id="2.80.10.50">
    <property type="match status" value="1"/>
</dbReference>
<feature type="domain" description="Fibronectin type-II" evidence="32">
    <location>
        <begin position="1267"/>
        <end position="1315"/>
    </location>
</feature>
<dbReference type="Gene3D" id="2.60.40.1510">
    <property type="entry name" value="ntegrin, alpha v. Chain A, domain 3"/>
    <property type="match status" value="1"/>
</dbReference>
<keyword evidence="17" id="KW-0965">Cell junction</keyword>
<keyword evidence="8" id="KW-0254">Endocytosis</keyword>
<dbReference type="InterPro" id="IPR035979">
    <property type="entry name" value="RBD_domain_sf"/>
</dbReference>
<evidence type="ECO:0000256" key="8">
    <source>
        <dbReference type="ARBA" id="ARBA00022583"/>
    </source>
</evidence>
<evidence type="ECO:0000256" key="20">
    <source>
        <dbReference type="ARBA" id="ARBA00023136"/>
    </source>
</evidence>
<dbReference type="InterPro" id="IPR001304">
    <property type="entry name" value="C-type_lectin-like"/>
</dbReference>
<feature type="domain" description="RRM" evidence="31">
    <location>
        <begin position="59"/>
        <end position="144"/>
    </location>
</feature>
<dbReference type="InterPro" id="IPR002369">
    <property type="entry name" value="Integrin_bsu_VWA"/>
</dbReference>
<dbReference type="PRINTS" id="PR00013">
    <property type="entry name" value="FNTYPEII"/>
</dbReference>
<dbReference type="GO" id="GO:0009986">
    <property type="term" value="C:cell surface"/>
    <property type="evidence" value="ECO:0007669"/>
    <property type="project" value="TreeGrafter"/>
</dbReference>
<dbReference type="InterPro" id="IPR015812">
    <property type="entry name" value="Integrin_bsu"/>
</dbReference>
<dbReference type="SMART" id="SM00458">
    <property type="entry name" value="RICIN"/>
    <property type="match status" value="1"/>
</dbReference>
<dbReference type="InterPro" id="IPR014836">
    <property type="entry name" value="Integrin_bsu_cyt_dom"/>
</dbReference>
<keyword evidence="18 29" id="KW-1133">Transmembrane helix</keyword>
<dbReference type="InterPro" id="IPR057073">
    <property type="entry name" value="EGF_integrin_2"/>
</dbReference>
<dbReference type="GO" id="GO:0030246">
    <property type="term" value="F:carbohydrate binding"/>
    <property type="evidence" value="ECO:0007669"/>
    <property type="project" value="UniProtKB-KW"/>
</dbReference>
<dbReference type="FunFam" id="2.10.25.10:FF:000328">
    <property type="entry name" value="Integrin beta"/>
    <property type="match status" value="1"/>
</dbReference>
<dbReference type="Gene3D" id="1.20.5.100">
    <property type="entry name" value="Cytochrome c1, transmembrane anchor, C-terminal"/>
    <property type="match status" value="1"/>
</dbReference>
<dbReference type="Gene3D" id="3.40.50.410">
    <property type="entry name" value="von Willebrand factor, type A domain"/>
    <property type="match status" value="1"/>
</dbReference>
<feature type="domain" description="C-type lectin" evidence="30">
    <location>
        <begin position="2215"/>
        <end position="2318"/>
    </location>
</feature>
<feature type="domain" description="C-type lectin" evidence="30">
    <location>
        <begin position="1479"/>
        <end position="1596"/>
    </location>
</feature>
<dbReference type="InterPro" id="IPR036943">
    <property type="entry name" value="FN_type2_sf"/>
</dbReference>
<keyword evidence="11" id="KW-0732">Signal</keyword>
<keyword evidence="23" id="KW-0325">Glycoprotein</keyword>
<dbReference type="Gene3D" id="3.10.100.10">
    <property type="entry name" value="Mannose-Binding Protein A, subunit A"/>
    <property type="match status" value="8"/>
</dbReference>
<dbReference type="PROSITE" id="PS52047">
    <property type="entry name" value="I_EGF_2"/>
    <property type="match status" value="4"/>
</dbReference>
<feature type="domain" description="C-type lectin" evidence="30">
    <location>
        <begin position="2060"/>
        <end position="2191"/>
    </location>
</feature>
<evidence type="ECO:0000256" key="16">
    <source>
        <dbReference type="ARBA" id="ARBA00022889"/>
    </source>
</evidence>
<dbReference type="FunFam" id="2.10.10.10:FF:000001">
    <property type="entry name" value="Fibronectin 1a isoform 1"/>
    <property type="match status" value="1"/>
</dbReference>
<sequence>MRYGKIVSTKAILDKTTNKCKGYGFVDFDSPAAAQKAVSALKASGVQAQMAKQQEQDPTNLYISNLPLSMDEQELENMLKPFGQVISTRILRDSSGTSRGVGFARMESTEKCEAVIGHFNGKFIKTPPGVSAPTEPLLCKFADGGQKKRQNPNKYIPNGRPWHREGEAGMTLTYDPTTAAIQNGFYPSPYSIATNRMITQTSITPYIASPVSAYQVQSPSWMQPQPYILQHPGAVLTPSMEHTMSLQPASMISPLAQQMSHLSLGSTGTYMPATSAMQGAYLPQYTHVQTAAVPVEHQPPSRPFDNHHSPISPHSILVASVFISVLMKTFLFTSQVSFQSSRELKRMGIELLCLFFLCLGRNDHVQGGCAVGGAETCEDCLLIGPQCAWCSQENFTHLSGVGERCDTPANLLAKGCQLTFIENPVSQVEILTNKPLSIGRQKNSSDIVQISPQSLALKLRPGLEQTLQVQVRQTEDYPVDLYYLMDLSASMDDDLNTIKELGSLLSKEMSKLTSNFRLGFGSFVEKPISPFMKTTPEEIANPCSSIPYFCLPTFGFKHILPLTNDAERFNEIVKNQKISANIDTPEGGFDAIMQAAVCKEKIGWRNDSLHLLVFVSDADSHFGMDSKLAGIVIPNDGLCHLDSKNEYSMSTILEYPTIGQLIDKLVQNNVLLIFAVTQEQVHLYENYAKLIPGATVGVLQKDSGNILQLIISAYEELRSEVELEVLGDTEGLNLSFTAICNTGIPVPHQKKCSHMKVGDTASFNVTVSLPNCERRSRHIILKPVGLGDALEILVSPECSCDCQKEVEVNSSKCNNGNGSFQCGVCACHPGHMGHHCECGEDTLSTESCKEAPGRPSCSGRGDCYCGQCVCHLSPYGNIYGPYCQCDNFSCVRHKGLLCGDNGDCDCGECVCRSGWTGEYCNCTTSTDPCVSEDGILCSGRGDCVCGKCICTNPGASGPTCERCPTCGDPCNSKRSCIECYLSADGQAQEECVDKCKLAGATINEEEDFSKDSSVSCSLQGENECLITFLLTTDNEGKTVIHSINEKDCPKPPNIPMIMLGVSLAILLIGVVLLCIWKLLVSFHDRKEVAKFEAERSKAKWQTNFLKEQDTREAIPPIVVFNRGSKLISPKDKGIFIIQSENLEKCIQASKSTLTLENCKPPNKYMLWKWVSNHRLFNIGGSGCLGLNVSSPEQPLSIYECDSTHVSLKWHCNKKTITGPLQYLVQVKQDNTLVASRKYLHKWVSYMSGSGGICDYLHKDLYTIKGNAHGTPCMFPFQYNQQWHHECTREGREDNLLWCATTSRYERDEKWGFCPDPTSTEVGCDAVWEKDLHSRICYQFNLLSSLSWSEAHSSCQMQGAALLSIADETEENFIRKHLGSEAVEVWMGLNQLDEDAGWQWSDRTPLSYLNWKPEINFEPFVEYHCGTFNAFMPKAWKSRDCESTLPYVCKKYLNPTDHGVVENDAWKYYATHCEPGWNPHNRNCYKLQKEKKTWNEALQSCQSNNSVLTDITSLAEVEFLVTLLGDENASETWIGLSSHKIPVSFEWSNGSSVTFTNWHTLEPHIFPNRSQLCVSAEQSEGHWKVKNCEETLFYLCKKTGLVLSDTESGCQKGWERHGKFCYKIDTVLRSFDHASSGYYCPPALITITSRFEQAFITSLISSVVKTKDTYFWIALQDQNNTGEYTWKTAGQQLEPVKYTHWNTRQPRYSGGCVVMRGRSHPGRWEVRDCRHFKAMSLCKQPVENREKTKQEEGWPFHPCYLDWESEPGLASCFKVFHSEKVLMKRTWRQAEEFCEEFGAHLASFAHIEEENFVNELLHSKFNRTEERQFWIGFNKRNPLNAGSWEWSDGTPVVSSFLDNSYFGEDARNCAVYKANKTLLPSYCGSKREWICKIPRDVRPKVPPWYQYDAPWLFYQDAEYLFHISASEWSSFEFVCGWLRSDILTIHSAHEQEFIHSKIRELSKYGVNWWIGLREERASDEFRWRDGSPVIYQNWDKGKERSMGLNESQRCGFISSITGLWASEECSISMPSICKRKKVWVIEKKKDIPKQHGTCPKGWLYFDYKCLLLKIPEGPSDWKNWTSAQDFCVEEGGTLVAIENEVEQAFITMNLFGHTTNVWIGLQDDDFEKWLNGRPVSYSNWSPFDTINIPNHNTTEVQKRIPLCGLLSNNPNFHFTGKWYFEDCREGYGFVCEKMQDASGHSINTSDMYPIPNTLEYGNRTYKIINANMTWYTALKTCLMHGAELASITDQYHQSFLTVILNRVGYAHWIGLFTEDNGLSFDWSDGTKSSFTFWKDDESSFLGDCVFADTSGRWSSTACESYLQGAICQVPTETRLSGHLELCSETSIPWIKFKSNCYSFSTVLESTSFEAAHEFCKKKGSNLLTIKDEAENSFLLEELLAFRSSVQMIWLNAQFDGDNETIKWFDGTPTDQSNWGIRKPEVYHFKPHLCVALRIPEGVWQLSSCQDKKGFICKMEADIHTVKKHPGKGPSHSVIPLTVALTLLVILAISTLSFCMYKHSHIIFGRLAQFRNPYYPSANFSTVHLEENILISDLEKNDQ</sequence>
<keyword evidence="22" id="KW-0675">Receptor</keyword>
<comment type="subunit">
    <text evidence="25">Heterodimer of an alpha and a beta subunit. Interacts with FLNB. Interacts with HAX1. ITGAV:ITGB6 interacts with FBN1. ITGAV:ITGB6 interacts with TGFB1.</text>
</comment>
<dbReference type="InterPro" id="IPR016201">
    <property type="entry name" value="PSI"/>
</dbReference>
<evidence type="ECO:0000256" key="12">
    <source>
        <dbReference type="ARBA" id="ARBA00022734"/>
    </source>
</evidence>
<dbReference type="InterPro" id="IPR012677">
    <property type="entry name" value="Nucleotide-bd_a/b_plait_sf"/>
</dbReference>
<evidence type="ECO:0000256" key="26">
    <source>
        <dbReference type="PROSITE-ProRule" id="PRU00176"/>
    </source>
</evidence>
<keyword evidence="16 28" id="KW-0130">Cell adhesion</keyword>
<dbReference type="FunFam" id="3.30.70.330:FF:000014">
    <property type="entry name" value="RNA-binding motif, single-stranded-interacting protein 3 isoform 1"/>
    <property type="match status" value="1"/>
</dbReference>
<keyword evidence="21 27" id="KW-1015">Disulfide bond</keyword>
<evidence type="ECO:0000256" key="28">
    <source>
        <dbReference type="RuleBase" id="RU000633"/>
    </source>
</evidence>
<dbReference type="Pfam" id="PF17205">
    <property type="entry name" value="PSI_integrin"/>
    <property type="match status" value="1"/>
</dbReference>
<dbReference type="PROSITE" id="PS00243">
    <property type="entry name" value="I_EGF_1"/>
    <property type="match status" value="1"/>
</dbReference>
<dbReference type="InterPro" id="IPR000504">
    <property type="entry name" value="RRM_dom"/>
</dbReference>
<evidence type="ECO:0000256" key="3">
    <source>
        <dbReference type="ARBA" id="ARBA00004613"/>
    </source>
</evidence>
<dbReference type="PANTHER" id="PTHR10082:SF11">
    <property type="entry name" value="INTEGRIN BETA-6"/>
    <property type="match status" value="1"/>
</dbReference>
<dbReference type="Pfam" id="PF00059">
    <property type="entry name" value="Lectin_C"/>
    <property type="match status" value="8"/>
</dbReference>
<evidence type="ECO:0000256" key="15">
    <source>
        <dbReference type="ARBA" id="ARBA00022842"/>
    </source>
</evidence>
<reference evidence="33" key="1">
    <citation type="submission" date="2019-10" db="EMBL/GenBank/DDBJ databases">
        <title>The sequence and de novo assembly of the wild yak genome.</title>
        <authorList>
            <person name="Liu Y."/>
        </authorList>
    </citation>
    <scope>NUCLEOTIDE SEQUENCE [LARGE SCALE GENOMIC DNA]</scope>
    <source>
        <strain evidence="33">WY2019</strain>
    </source>
</reference>
<evidence type="ECO:0000313" key="34">
    <source>
        <dbReference type="Proteomes" id="UP000322234"/>
    </source>
</evidence>
<proteinExistence type="inferred from homology"/>
<dbReference type="InterPro" id="IPR033760">
    <property type="entry name" value="Integrin_beta_N"/>
</dbReference>
<dbReference type="InterPro" id="IPR000562">
    <property type="entry name" value="FN_type2_dom"/>
</dbReference>
<dbReference type="PRINTS" id="PR01186">
    <property type="entry name" value="INTEGRINB"/>
</dbReference>
<dbReference type="FunFam" id="2.80.10.50:FF:000039">
    <property type="entry name" value="Secretory phospholipase A2 receptor"/>
    <property type="match status" value="1"/>
</dbReference>
<dbReference type="InterPro" id="IPR040622">
    <property type="entry name" value="EGF_integrin_1"/>
</dbReference>
<dbReference type="CDD" id="cd00037">
    <property type="entry name" value="CLECT"/>
    <property type="match status" value="8"/>
</dbReference>
<dbReference type="GO" id="GO:0033627">
    <property type="term" value="P:cell adhesion mediated by integrin"/>
    <property type="evidence" value="ECO:0007669"/>
    <property type="project" value="TreeGrafter"/>
</dbReference>
<keyword evidence="12" id="KW-0430">Lectin</keyword>
<dbReference type="GO" id="GO:0007160">
    <property type="term" value="P:cell-matrix adhesion"/>
    <property type="evidence" value="ECO:0007669"/>
    <property type="project" value="TreeGrafter"/>
</dbReference>
<dbReference type="Pfam" id="PF00076">
    <property type="entry name" value="RRM_1"/>
    <property type="match status" value="2"/>
</dbReference>
<dbReference type="GO" id="GO:0034685">
    <property type="term" value="C:integrin alphav-beta6 complex"/>
    <property type="evidence" value="ECO:0007669"/>
    <property type="project" value="TreeGrafter"/>
</dbReference>
<dbReference type="PROSITE" id="PS50231">
    <property type="entry name" value="RICIN_B_LECTIN"/>
    <property type="match status" value="1"/>
</dbReference>
<dbReference type="PROSITE" id="PS00023">
    <property type="entry name" value="FN2_1"/>
    <property type="match status" value="1"/>
</dbReference>
<evidence type="ECO:0000256" key="19">
    <source>
        <dbReference type="ARBA" id="ARBA00023037"/>
    </source>
</evidence>
<evidence type="ECO:0000256" key="27">
    <source>
        <dbReference type="PROSITE-ProRule" id="PRU00479"/>
    </source>
</evidence>
<feature type="disulfide bond" evidence="27">
    <location>
        <begin position="1286"/>
        <end position="1313"/>
    </location>
</feature>
<dbReference type="SMART" id="SM00034">
    <property type="entry name" value="CLECT"/>
    <property type="match status" value="8"/>
</dbReference>
<dbReference type="InterPro" id="IPR057243">
    <property type="entry name" value="Integrin_I-EGF_CS"/>
</dbReference>
<dbReference type="PROSITE" id="PS50041">
    <property type="entry name" value="C_TYPE_LECTIN_2"/>
    <property type="match status" value="8"/>
</dbReference>
<dbReference type="Pfam" id="PF24562">
    <property type="entry name" value="CysR_MRC2_N"/>
    <property type="match status" value="1"/>
</dbReference>
<dbReference type="Pfam" id="PF07965">
    <property type="entry name" value="Integrin_B_tail"/>
    <property type="match status" value="1"/>
</dbReference>
<accession>A0A6B0RIW0</accession>
<evidence type="ECO:0000256" key="7">
    <source>
        <dbReference type="ARBA" id="ARBA00022536"/>
    </source>
</evidence>
<dbReference type="InterPro" id="IPR018378">
    <property type="entry name" value="C-type_lectin_CS"/>
</dbReference>
<evidence type="ECO:0000256" key="4">
    <source>
        <dbReference type="ARBA" id="ARBA00007449"/>
    </source>
</evidence>
<dbReference type="Gene3D" id="2.10.25.10">
    <property type="entry name" value="Laminin"/>
    <property type="match status" value="4"/>
</dbReference>
<feature type="disulfide bond" evidence="27">
    <location>
        <begin position="1272"/>
        <end position="1298"/>
    </location>
</feature>
<dbReference type="GO" id="GO:0007229">
    <property type="term" value="P:integrin-mediated signaling pathway"/>
    <property type="evidence" value="ECO:0007669"/>
    <property type="project" value="UniProtKB-KW"/>
</dbReference>
<dbReference type="GO" id="GO:0005576">
    <property type="term" value="C:extracellular region"/>
    <property type="evidence" value="ECO:0007669"/>
    <property type="project" value="UniProtKB-SubCell"/>
</dbReference>
<dbReference type="SUPFAM" id="SSF50370">
    <property type="entry name" value="Ricin B-like lectins"/>
    <property type="match status" value="1"/>
</dbReference>
<dbReference type="Gene3D" id="3.30.70.330">
    <property type="match status" value="2"/>
</dbReference>
<dbReference type="FunFam" id="3.10.100.10:FF:000042">
    <property type="entry name" value="secretory phospholipase A2 receptor"/>
    <property type="match status" value="1"/>
</dbReference>
<dbReference type="FunFam" id="3.10.100.10:FF:000038">
    <property type="entry name" value="Secretory phospholipase A2 receptor"/>
    <property type="match status" value="1"/>
</dbReference>
<dbReference type="GO" id="GO:0006898">
    <property type="term" value="P:receptor-mediated endocytosis"/>
    <property type="evidence" value="ECO:0007669"/>
    <property type="project" value="UniProtKB-ARBA"/>
</dbReference>
<dbReference type="CDD" id="cd12473">
    <property type="entry name" value="RRM2_MSSP1"/>
    <property type="match status" value="1"/>
</dbReference>
<dbReference type="Pfam" id="PF23105">
    <property type="entry name" value="EGF_integrin"/>
    <property type="match status" value="1"/>
</dbReference>
<dbReference type="PROSITE" id="PS50102">
    <property type="entry name" value="RRM"/>
    <property type="match status" value="2"/>
</dbReference>
<evidence type="ECO:0000256" key="11">
    <source>
        <dbReference type="ARBA" id="ARBA00022729"/>
    </source>
</evidence>
<dbReference type="SUPFAM" id="SSF56436">
    <property type="entry name" value="C-type lectin-like"/>
    <property type="match status" value="8"/>
</dbReference>
<dbReference type="FunFam" id="3.10.100.10:FF:000050">
    <property type="entry name" value="Secretory phospholipase A2 receptor"/>
    <property type="match status" value="1"/>
</dbReference>
<evidence type="ECO:0000259" key="30">
    <source>
        <dbReference type="PROSITE" id="PS50041"/>
    </source>
</evidence>
<dbReference type="FunFam" id="3.40.50.410:FF:000002">
    <property type="entry name" value="Integrin beta"/>
    <property type="match status" value="1"/>
</dbReference>
<evidence type="ECO:0000256" key="6">
    <source>
        <dbReference type="ARBA" id="ARBA00022525"/>
    </source>
</evidence>
<evidence type="ECO:0000256" key="22">
    <source>
        <dbReference type="ARBA" id="ARBA00023170"/>
    </source>
</evidence>
<dbReference type="GO" id="GO:0003723">
    <property type="term" value="F:RNA binding"/>
    <property type="evidence" value="ECO:0007669"/>
    <property type="project" value="UniProtKB-UniRule"/>
</dbReference>
<dbReference type="Pfam" id="PF18372">
    <property type="entry name" value="I-EGF_1"/>
    <property type="match status" value="1"/>
</dbReference>
<keyword evidence="19 28" id="KW-0401">Integrin</keyword>
<dbReference type="SUPFAM" id="SSF57196">
    <property type="entry name" value="EGF/Laminin"/>
    <property type="match status" value="2"/>
</dbReference>
<evidence type="ECO:0000256" key="25">
    <source>
        <dbReference type="ARBA" id="ARBA00046864"/>
    </source>
</evidence>
<feature type="domain" description="C-type lectin" evidence="30">
    <location>
        <begin position="1771"/>
        <end position="1891"/>
    </location>
</feature>
<feature type="transmembrane region" description="Helical" evidence="29">
    <location>
        <begin position="2492"/>
        <end position="2515"/>
    </location>
</feature>
<dbReference type="SUPFAM" id="SSF53300">
    <property type="entry name" value="vWA-like"/>
    <property type="match status" value="1"/>
</dbReference>
<dbReference type="SMART" id="SM00360">
    <property type="entry name" value="RRM"/>
    <property type="match status" value="1"/>
</dbReference>
<feature type="domain" description="C-type lectin" evidence="30">
    <location>
        <begin position="1913"/>
        <end position="2033"/>
    </location>
</feature>
<dbReference type="Gene3D" id="2.10.10.10">
    <property type="entry name" value="Fibronectin, type II, collagen-binding"/>
    <property type="match status" value="1"/>
</dbReference>
<gene>
    <name evidence="33" type="ORF">E5288_WYG008799</name>
</gene>
<evidence type="ECO:0000256" key="17">
    <source>
        <dbReference type="ARBA" id="ARBA00022949"/>
    </source>
</evidence>
<dbReference type="CDD" id="cd00054">
    <property type="entry name" value="EGF_CA"/>
    <property type="match status" value="1"/>
</dbReference>
<dbReference type="SUPFAM" id="SSF69687">
    <property type="entry name" value="Integrin beta tail domain"/>
    <property type="match status" value="1"/>
</dbReference>
<dbReference type="PANTHER" id="PTHR10082">
    <property type="entry name" value="INTEGRIN BETA SUBUNIT"/>
    <property type="match status" value="1"/>
</dbReference>
<feature type="domain" description="RRM" evidence="31">
    <location>
        <begin position="1"/>
        <end position="53"/>
    </location>
</feature>
<dbReference type="Pfam" id="PF00040">
    <property type="entry name" value="fn2"/>
    <property type="match status" value="1"/>
</dbReference>
<dbReference type="GO" id="GO:0043274">
    <property type="term" value="F:phospholipase binding"/>
    <property type="evidence" value="ECO:0007669"/>
    <property type="project" value="UniProtKB-ARBA"/>
</dbReference>
<dbReference type="FunFam" id="3.10.100.10:FF:000032">
    <property type="entry name" value="Secretory phospholipase A2 receptor"/>
    <property type="match status" value="1"/>
</dbReference>
<name>A0A6B0RIW0_9CETA</name>
<comment type="subcellular location">
    <subcellularLocation>
        <location evidence="1">Cell junction</location>
        <location evidence="1">Focal adhesion</location>
    </subcellularLocation>
    <subcellularLocation>
        <location evidence="2 28">Cell membrane</location>
        <topology evidence="2 28">Single-pass type I membrane protein</topology>
    </subcellularLocation>
    <subcellularLocation>
        <location evidence="3">Secreted</location>
    </subcellularLocation>
</comment>
<dbReference type="SMART" id="SM01242">
    <property type="entry name" value="Integrin_B_tail"/>
    <property type="match status" value="1"/>
</dbReference>
<dbReference type="InterPro" id="IPR036465">
    <property type="entry name" value="vWFA_dom_sf"/>
</dbReference>
<dbReference type="GO" id="GO:0098609">
    <property type="term" value="P:cell-cell adhesion"/>
    <property type="evidence" value="ECO:0007669"/>
    <property type="project" value="TreeGrafter"/>
</dbReference>
<dbReference type="GO" id="GO:0005178">
    <property type="term" value="F:integrin binding"/>
    <property type="evidence" value="ECO:0007669"/>
    <property type="project" value="TreeGrafter"/>
</dbReference>
<evidence type="ECO:0000256" key="23">
    <source>
        <dbReference type="ARBA" id="ARBA00023180"/>
    </source>
</evidence>
<dbReference type="SUPFAM" id="SSF69179">
    <property type="entry name" value="Integrin domains"/>
    <property type="match status" value="2"/>
</dbReference>
<evidence type="ECO:0000259" key="31">
    <source>
        <dbReference type="PROSITE" id="PS50102"/>
    </source>
</evidence>
<dbReference type="SUPFAM" id="SSF103575">
    <property type="entry name" value="Plexin repeat"/>
    <property type="match status" value="1"/>
</dbReference>
<dbReference type="InterPro" id="IPR016186">
    <property type="entry name" value="C-type_lectin-like/link_sf"/>
</dbReference>
<dbReference type="Gene3D" id="4.10.1240.30">
    <property type="match status" value="1"/>
</dbReference>
<keyword evidence="14" id="KW-0106">Calcium</keyword>
<dbReference type="InterPro" id="IPR000772">
    <property type="entry name" value="Ricin_B_lectin"/>
</dbReference>
<feature type="domain" description="C-type lectin" evidence="30">
    <location>
        <begin position="2351"/>
        <end position="2472"/>
    </location>
</feature>
<protein>
    <recommendedName>
        <fullName evidence="28">Integrin beta</fullName>
    </recommendedName>
</protein>
<dbReference type="Proteomes" id="UP000322234">
    <property type="component" value="Unassembled WGS sequence"/>
</dbReference>
<dbReference type="GO" id="GO:0005925">
    <property type="term" value="C:focal adhesion"/>
    <property type="evidence" value="ECO:0007669"/>
    <property type="project" value="UniProtKB-SubCell"/>
</dbReference>
<dbReference type="FunFam" id="4.10.1240.30:FF:000004">
    <property type="entry name" value="Integrin beta"/>
    <property type="match status" value="1"/>
</dbReference>
<evidence type="ECO:0000256" key="14">
    <source>
        <dbReference type="ARBA" id="ARBA00022837"/>
    </source>
</evidence>
<dbReference type="SMART" id="SM01241">
    <property type="entry name" value="Integrin_b_cyt"/>
    <property type="match status" value="1"/>
</dbReference>
<dbReference type="CDD" id="cd00062">
    <property type="entry name" value="FN2"/>
    <property type="match status" value="1"/>
</dbReference>
<evidence type="ECO:0000256" key="10">
    <source>
        <dbReference type="ARBA" id="ARBA00022723"/>
    </source>
</evidence>
<evidence type="ECO:0000313" key="33">
    <source>
        <dbReference type="EMBL" id="MXQ87934.1"/>
    </source>
</evidence>
<evidence type="ECO:0000259" key="32">
    <source>
        <dbReference type="PROSITE" id="PS51092"/>
    </source>
</evidence>
<keyword evidence="13" id="KW-0677">Repeat</keyword>
<dbReference type="SMART" id="SM00423">
    <property type="entry name" value="PSI"/>
    <property type="match status" value="1"/>
</dbReference>
<dbReference type="PROSITE" id="PS00615">
    <property type="entry name" value="C_TYPE_LECTIN_1"/>
    <property type="match status" value="3"/>
</dbReference>
<dbReference type="FunFam" id="2.10.25.10:FF:000043">
    <property type="entry name" value="Integrin beta"/>
    <property type="match status" value="1"/>
</dbReference>
<dbReference type="FunFam" id="3.10.100.10:FF:000040">
    <property type="entry name" value="Secretory phospholipase A2 receptor"/>
    <property type="match status" value="1"/>
</dbReference>
<dbReference type="SMART" id="SM00059">
    <property type="entry name" value="FN2"/>
    <property type="match status" value="1"/>
</dbReference>
<dbReference type="FunFam" id="2.10.25.10:FF:000075">
    <property type="entry name" value="Integrin beta"/>
    <property type="match status" value="1"/>
</dbReference>
<evidence type="ECO:0000256" key="9">
    <source>
        <dbReference type="ARBA" id="ARBA00022692"/>
    </source>
</evidence>
<dbReference type="InterPro" id="IPR036349">
    <property type="entry name" value="Integrin_bsu_tail_dom_sf"/>
</dbReference>
<dbReference type="GO" id="GO:0046872">
    <property type="term" value="F:metal ion binding"/>
    <property type="evidence" value="ECO:0007669"/>
    <property type="project" value="UniProtKB-KW"/>
</dbReference>
<dbReference type="FunFam" id="3.30.1680.10:FF:000002">
    <property type="entry name" value="Integrin beta"/>
    <property type="match status" value="1"/>
</dbReference>
<comment type="similarity">
    <text evidence="4 28">Belongs to the integrin beta chain family.</text>
</comment>
<dbReference type="Pfam" id="PF00362">
    <property type="entry name" value="Integrin_beta"/>
    <property type="match status" value="1"/>
</dbReference>
<keyword evidence="6" id="KW-0964">Secreted</keyword>
<dbReference type="Gene3D" id="3.30.1680.10">
    <property type="entry name" value="ligand-binding face of the semaphorins, domain 2"/>
    <property type="match status" value="1"/>
</dbReference>
<dbReference type="Pfam" id="PF08725">
    <property type="entry name" value="Integrin_b_cyt"/>
    <property type="match status" value="1"/>
</dbReference>
<dbReference type="PROSITE" id="PS51092">
    <property type="entry name" value="FN2_2"/>
    <property type="match status" value="1"/>
</dbReference>
<evidence type="ECO:0000256" key="1">
    <source>
        <dbReference type="ARBA" id="ARBA00004246"/>
    </source>
</evidence>
<dbReference type="InterPro" id="IPR016187">
    <property type="entry name" value="CTDL_fold"/>
</dbReference>
<feature type="domain" description="C-type lectin" evidence="30">
    <location>
        <begin position="1616"/>
        <end position="1728"/>
    </location>
</feature>
<comment type="subunit">
    <text evidence="24">Interacts with sPLA2-IB/PLA2G1B; this interaction mediates intracellular signaling as well as clearance of extracellular sPLA2-IB/PLA2G1B via endocytotic pathway. Interacts with sPLA2-X/PLA2G10; this interaction mediates sPLA2-X/PLA2G10 clearance and inactivation.</text>
</comment>
<organism evidence="33 34">
    <name type="scientific">Bos mutus</name>
    <name type="common">wild yak</name>
    <dbReference type="NCBI Taxonomy" id="72004"/>
    <lineage>
        <taxon>Eukaryota</taxon>
        <taxon>Metazoa</taxon>
        <taxon>Chordata</taxon>
        <taxon>Craniata</taxon>
        <taxon>Vertebrata</taxon>
        <taxon>Euteleostomi</taxon>
        <taxon>Mammalia</taxon>
        <taxon>Eutheria</taxon>
        <taxon>Laurasiatheria</taxon>
        <taxon>Artiodactyla</taxon>
        <taxon>Ruminantia</taxon>
        <taxon>Pecora</taxon>
        <taxon>Bovidae</taxon>
        <taxon>Bovinae</taxon>
        <taxon>Bos</taxon>
    </lineage>
</organism>
<dbReference type="FunFam" id="3.10.100.10:FF:000034">
    <property type="entry name" value="secretory phospholipase A2 receptor"/>
    <property type="match status" value="1"/>
</dbReference>
<evidence type="ECO:0000256" key="21">
    <source>
        <dbReference type="ARBA" id="ARBA00023157"/>
    </source>
</evidence>
<keyword evidence="10" id="KW-0479">Metal-binding</keyword>
<dbReference type="GO" id="GO:0016477">
    <property type="term" value="P:cell migration"/>
    <property type="evidence" value="ECO:0007669"/>
    <property type="project" value="TreeGrafter"/>
</dbReference>
<evidence type="ECO:0000256" key="13">
    <source>
        <dbReference type="ARBA" id="ARBA00022737"/>
    </source>
</evidence>
<dbReference type="InterPro" id="IPR032695">
    <property type="entry name" value="Integrin_dom_sf"/>
</dbReference>
<feature type="domain" description="C-type lectin" evidence="30">
    <location>
        <begin position="1332"/>
        <end position="1449"/>
    </location>
</feature>
<evidence type="ECO:0000256" key="24">
    <source>
        <dbReference type="ARBA" id="ARBA00046689"/>
    </source>
</evidence>
<dbReference type="EMBL" id="VBQZ03000042">
    <property type="protein sequence ID" value="MXQ87934.1"/>
    <property type="molecule type" value="Genomic_DNA"/>
</dbReference>
<dbReference type="InterPro" id="IPR035992">
    <property type="entry name" value="Ricin_B-like_lectins"/>
</dbReference>
<dbReference type="InterPro" id="IPR012896">
    <property type="entry name" value="Integrin_bsu_tail"/>
</dbReference>
<dbReference type="SUPFAM" id="SSF54928">
    <property type="entry name" value="RNA-binding domain, RBD"/>
    <property type="match status" value="1"/>
</dbReference>
<evidence type="ECO:0000256" key="5">
    <source>
        <dbReference type="ARBA" id="ARBA00022475"/>
    </source>
</evidence>
<keyword evidence="5" id="KW-1003">Cell membrane</keyword>
<evidence type="ECO:0000256" key="18">
    <source>
        <dbReference type="ARBA" id="ARBA00022989"/>
    </source>
</evidence>
<dbReference type="SMART" id="SM00187">
    <property type="entry name" value="INB"/>
    <property type="match status" value="1"/>
</dbReference>
<dbReference type="FunFam" id="3.10.100.10:FF:000046">
    <property type="entry name" value="Secretory phospholipase A2 receptor"/>
    <property type="match status" value="1"/>
</dbReference>
<keyword evidence="20 29" id="KW-0472">Membrane</keyword>
<evidence type="ECO:0000256" key="2">
    <source>
        <dbReference type="ARBA" id="ARBA00004251"/>
    </source>
</evidence>
<keyword evidence="34" id="KW-1185">Reference proteome</keyword>
<comment type="caution">
    <text evidence="33">The sequence shown here is derived from an EMBL/GenBank/DDBJ whole genome shotgun (WGS) entry which is preliminary data.</text>
</comment>
<keyword evidence="9 28" id="KW-0812">Transmembrane</keyword>
<keyword evidence="15" id="KW-0460">Magnesium</keyword>
<dbReference type="FunFam" id="3.10.100.10:FF:000039">
    <property type="entry name" value="Secretory phospholipase A2 receptor"/>
    <property type="match status" value="1"/>
</dbReference>
<keyword evidence="26" id="KW-0694">RNA-binding</keyword>
<evidence type="ECO:0000256" key="29">
    <source>
        <dbReference type="SAM" id="Phobius"/>
    </source>
</evidence>